<proteinExistence type="inferred from homology"/>
<dbReference type="InterPro" id="IPR009253">
    <property type="entry name" value="DUF905"/>
</dbReference>
<dbReference type="Gene3D" id="3.30.160.130">
    <property type="entry name" value="ykff protein like domains"/>
    <property type="match status" value="1"/>
</dbReference>
<name>A0A1B7HNX6_9ENTR</name>
<evidence type="ECO:0000313" key="3">
    <source>
        <dbReference type="Proteomes" id="UP000078504"/>
    </source>
</evidence>
<dbReference type="GO" id="GO:0016787">
    <property type="term" value="F:hydrolase activity"/>
    <property type="evidence" value="ECO:0007669"/>
    <property type="project" value="UniProtKB-KW"/>
</dbReference>
<dbReference type="InterPro" id="IPR038612">
    <property type="entry name" value="YkfF-like_sf"/>
</dbReference>
<comment type="caution">
    <text evidence="2">The sequence shown here is derived from an EMBL/GenBank/DDBJ whole genome shotgun (WGS) entry which is preliminary data.</text>
</comment>
<dbReference type="RefSeq" id="WP_064518702.1">
    <property type="nucleotide sequence ID" value="NZ_LXEP01000042.1"/>
</dbReference>
<comment type="similarity">
    <text evidence="1">Belongs to the UPF0401 family.</text>
</comment>
<dbReference type="EMBL" id="LXEP01000042">
    <property type="protein sequence ID" value="OAT17273.1"/>
    <property type="molecule type" value="Genomic_DNA"/>
</dbReference>
<dbReference type="SUPFAM" id="SSF54786">
    <property type="entry name" value="YcfA/nrd intein domain"/>
    <property type="match status" value="1"/>
</dbReference>
<keyword evidence="2" id="KW-0378">Hydrolase</keyword>
<evidence type="ECO:0000256" key="1">
    <source>
        <dbReference type="ARBA" id="ARBA00007059"/>
    </source>
</evidence>
<gene>
    <name evidence="2" type="ORF">M977_04203</name>
</gene>
<reference evidence="2 3" key="1">
    <citation type="submission" date="2016-04" db="EMBL/GenBank/DDBJ databases">
        <title>ATOL: Assembling a taxonomically balanced genome-scale reconstruction of the evolutionary history of the Enterobacteriaceae.</title>
        <authorList>
            <person name="Plunkett G.III."/>
            <person name="Neeno-Eckwall E.C."/>
            <person name="Glasner J.D."/>
            <person name="Perna N.T."/>
        </authorList>
    </citation>
    <scope>NUCLEOTIDE SEQUENCE [LARGE SCALE GENOMIC DNA]</scope>
    <source>
        <strain evidence="2 3">ATCC 51604</strain>
    </source>
</reference>
<sequence>MPESQLLPSGSFTRQQAEAVTRRYHNIAIEDNQGSHFRLVVNDPEGRMVWLAWNFEPDAGTVLNRYIGQDGICRALSTD</sequence>
<protein>
    <submittedName>
        <fullName evidence="2">Putative cytoplasmic protein</fullName>
        <ecNumber evidence="2">3.1.-.-</ecNumber>
    </submittedName>
</protein>
<dbReference type="EC" id="3.1.-.-" evidence="2"/>
<dbReference type="Proteomes" id="UP000078504">
    <property type="component" value="Unassembled WGS sequence"/>
</dbReference>
<dbReference type="Pfam" id="PF06006">
    <property type="entry name" value="DUF905"/>
    <property type="match status" value="1"/>
</dbReference>
<dbReference type="PATRIC" id="fig|1354253.4.peg.4312"/>
<organism evidence="2 3">
    <name type="scientific">Buttiauxella gaviniae ATCC 51604</name>
    <dbReference type="NCBI Taxonomy" id="1354253"/>
    <lineage>
        <taxon>Bacteria</taxon>
        <taxon>Pseudomonadati</taxon>
        <taxon>Pseudomonadota</taxon>
        <taxon>Gammaproteobacteria</taxon>
        <taxon>Enterobacterales</taxon>
        <taxon>Enterobacteriaceae</taxon>
        <taxon>Buttiauxella</taxon>
    </lineage>
</organism>
<evidence type="ECO:0000313" key="2">
    <source>
        <dbReference type="EMBL" id="OAT17273.1"/>
    </source>
</evidence>
<dbReference type="AlphaFoldDB" id="A0A1B7HNX6"/>
<accession>A0A1B7HNX6</accession>